<dbReference type="EMBL" id="JAPFFF010000017">
    <property type="protein sequence ID" value="KAK8863511.1"/>
    <property type="molecule type" value="Genomic_DNA"/>
</dbReference>
<reference evidence="3 5" key="1">
    <citation type="submission" date="2024-04" db="EMBL/GenBank/DDBJ databases">
        <title>Tritrichomonas musculus Genome.</title>
        <authorList>
            <person name="Alves-Ferreira E."/>
            <person name="Grigg M."/>
            <person name="Lorenzi H."/>
            <person name="Galac M."/>
        </authorList>
    </citation>
    <scope>NUCLEOTIDE SEQUENCE [LARGE SCALE GENOMIC DNA]</scope>
    <source>
        <strain evidence="3 5">EAF2021</strain>
    </source>
</reference>
<comment type="caution">
    <text evidence="3">The sequence shown here is derived from an EMBL/GenBank/DDBJ whole genome shotgun (WGS) entry which is preliminary data.</text>
</comment>
<feature type="compositionally biased region" description="Basic and acidic residues" evidence="1">
    <location>
        <begin position="52"/>
        <end position="74"/>
    </location>
</feature>
<name>A0ABR2GP07_9EUKA</name>
<feature type="region of interest" description="Disordered" evidence="1">
    <location>
        <begin position="50"/>
        <end position="77"/>
    </location>
</feature>
<dbReference type="PROSITE" id="PS50011">
    <property type="entry name" value="PROTEIN_KINASE_DOM"/>
    <property type="match status" value="1"/>
</dbReference>
<dbReference type="InterPro" id="IPR008271">
    <property type="entry name" value="Ser/Thr_kinase_AS"/>
</dbReference>
<evidence type="ECO:0000259" key="2">
    <source>
        <dbReference type="PROSITE" id="PS50011"/>
    </source>
</evidence>
<dbReference type="SUPFAM" id="SSF56112">
    <property type="entry name" value="Protein kinase-like (PK-like)"/>
    <property type="match status" value="1"/>
</dbReference>
<evidence type="ECO:0000313" key="5">
    <source>
        <dbReference type="Proteomes" id="UP001470230"/>
    </source>
</evidence>
<dbReference type="SMART" id="SM00220">
    <property type="entry name" value="S_TKc"/>
    <property type="match status" value="1"/>
</dbReference>
<keyword evidence="5" id="KW-1185">Reference proteome</keyword>
<dbReference type="InterPro" id="IPR011009">
    <property type="entry name" value="Kinase-like_dom_sf"/>
</dbReference>
<dbReference type="PROSITE" id="PS00108">
    <property type="entry name" value="PROTEIN_KINASE_ST"/>
    <property type="match status" value="1"/>
</dbReference>
<dbReference type="Gene3D" id="1.10.510.10">
    <property type="entry name" value="Transferase(Phosphotransferase) domain 1"/>
    <property type="match status" value="1"/>
</dbReference>
<proteinExistence type="predicted"/>
<dbReference type="PANTHER" id="PTHR24347">
    <property type="entry name" value="SERINE/THREONINE-PROTEIN KINASE"/>
    <property type="match status" value="1"/>
</dbReference>
<evidence type="ECO:0000313" key="3">
    <source>
        <dbReference type="EMBL" id="KAK8835127.1"/>
    </source>
</evidence>
<evidence type="ECO:0000256" key="1">
    <source>
        <dbReference type="SAM" id="MobiDB-lite"/>
    </source>
</evidence>
<accession>A0ABR2GP07</accession>
<dbReference type="EMBL" id="JAPFFF010000232">
    <property type="protein sequence ID" value="KAK8835127.1"/>
    <property type="molecule type" value="Genomic_DNA"/>
</dbReference>
<feature type="domain" description="Protein kinase" evidence="2">
    <location>
        <begin position="25"/>
        <end position="329"/>
    </location>
</feature>
<dbReference type="InterPro" id="IPR000719">
    <property type="entry name" value="Prot_kinase_dom"/>
</dbReference>
<evidence type="ECO:0000313" key="4">
    <source>
        <dbReference type="EMBL" id="KAK8863511.1"/>
    </source>
</evidence>
<organism evidence="3 5">
    <name type="scientific">Tritrichomonas musculus</name>
    <dbReference type="NCBI Taxonomy" id="1915356"/>
    <lineage>
        <taxon>Eukaryota</taxon>
        <taxon>Metamonada</taxon>
        <taxon>Parabasalia</taxon>
        <taxon>Tritrichomonadida</taxon>
        <taxon>Tritrichomonadidae</taxon>
        <taxon>Tritrichomonas</taxon>
    </lineage>
</organism>
<dbReference type="Proteomes" id="UP001470230">
    <property type="component" value="Unassembled WGS sequence"/>
</dbReference>
<sequence length="359" mass="42494">MDEDEFEKDQEKKIISSFNDQQKIYYISSKIELQSKNPVYIAYRRTYRSSHHNNEDHSESKNDTKYHNDSQNKDLEDDEIHYDEKKTYALKLLKYHTKKQTKTFDKEKDIIELFDDDSRIIKYLEIIPVILYNRKHILVSMYFYPNVDLLFYLWRPTFRFDENFVCLIAFKALKILSLLKSRGVVHNDIKFENFIVSSEDPFEIILTDFESAQMVDINGNSNSMSGTAVFKAPEVLRGEEHDYAADMWSLGMNIYFHLYFEYPFGIDEVIDSKSEKGIEKKINSSKLTRPRKTEGKNVSEIAWNCVSAMLDKDPENRVKVDDALEHEWFSFIESSEMKYAVSRFNIEENLDFEDESPTL</sequence>
<dbReference type="Pfam" id="PF00069">
    <property type="entry name" value="Pkinase"/>
    <property type="match status" value="1"/>
</dbReference>
<protein>
    <recommendedName>
        <fullName evidence="2">Protein kinase domain-containing protein</fullName>
    </recommendedName>
</protein>
<gene>
    <name evidence="4" type="ORF">M9Y10_011197</name>
    <name evidence="3" type="ORF">M9Y10_018061</name>
</gene>